<reference evidence="4" key="1">
    <citation type="journal article" date="2022" name="Int. J. Syst. Evol. Microbiol.">
        <title>Nanobdella aerobiophila gen. nov., sp. nov., a thermoacidophilic, obligate ectosymbiotic archaeon, and proposal of Nanobdellaceae fam. nov., Nanobdellales ord. nov. and Nanobdellia class. nov.</title>
        <authorList>
            <person name="Kato S."/>
            <person name="Ogasawara A."/>
            <person name="Itoh T."/>
            <person name="Sakai H.D."/>
            <person name="Shimizu M."/>
            <person name="Yuki M."/>
            <person name="Kaneko M."/>
            <person name="Takashina T."/>
            <person name="Ohkuma M."/>
        </authorList>
    </citation>
    <scope>NUCLEOTIDE SEQUENCE [LARGE SCALE GENOMIC DNA]</scope>
    <source>
        <strain evidence="4">MJ1</strain>
    </source>
</reference>
<organism evidence="3 4">
    <name type="scientific">Nanobdella aerobiophila</name>
    <dbReference type="NCBI Taxonomy" id="2586965"/>
    <lineage>
        <taxon>Archaea</taxon>
        <taxon>Nanobdellota</taxon>
        <taxon>Nanobdellia</taxon>
        <taxon>Nanobdellales</taxon>
        <taxon>Nanobdellaceae</taxon>
        <taxon>Nanobdella</taxon>
    </lineage>
</organism>
<dbReference type="EMBL" id="AP019769">
    <property type="protein sequence ID" value="BBL45824.1"/>
    <property type="molecule type" value="Genomic_DNA"/>
</dbReference>
<keyword evidence="3" id="KW-0255">Endonuclease</keyword>
<evidence type="ECO:0000256" key="1">
    <source>
        <dbReference type="SAM" id="Coils"/>
    </source>
</evidence>
<keyword evidence="4" id="KW-1185">Reference proteome</keyword>
<feature type="compositionally biased region" description="Basic and acidic residues" evidence="2">
    <location>
        <begin position="1"/>
        <end position="12"/>
    </location>
</feature>
<dbReference type="InterPro" id="IPR036237">
    <property type="entry name" value="Xyl_isomerase-like_sf"/>
</dbReference>
<sequence length="686" mass="79839">MPEEKKYPKELFNRPISTSTNPQNPNQLKEFEEKVRQGYSGVEVQTESFERWKTIPKIIFEEIARNARVNNVDLSIHAPENDFQIMGIHTGRDENAGKIDRESKKNISYAVSAIFDASKTMSEIYNKPIKVNIHGGDISGTIWTKDYEEELKKKLLTDYNYRKEFAEKLYKMGFITTQQYNNILNRNIDTETLYNNIPSWALAESELVYLKRGDEYIPVNKIGIEKGFSKIIKEGIKESVVDKLYESNEKYWMSIISEIEKGFMQISKTYKNDMNNFFQNILYKAYYSAGDTRSIGDLLYTIKNYENIINGFKAYIDILESNIDSIEDNQFKEKVKTEIETWKKGLEYSYNKISQYDKDISKLLEKGNFYEDENTVRQFIFNRSIELVNNMKDSYEFMKQILYIIKNTVFSDRFVPLIVPFQEVAINEGPKNLANGVRLLIEREKQKDPQWAEKIADYLPDIVIEESYPGSPASRPDLWKKLIDNIKVELKKVIEENPELKKKIEEKYKDINNYIDEKVGANLDVGHIKMYEKYGYTKEDILKWVEEIKPEIKHLHVHEAQWGGDTHLPLGLGWDDIIASELEKLQDILPNISIVHEPGGWYSSGLSQSFGSEYNYYINGINSTDIYGLNYGESFNTIIPYGTRSITPNYIQYTQYSPLSYNIFTQLPLDLGGSRKRETFSGLGTD</sequence>
<dbReference type="Proteomes" id="UP001055553">
    <property type="component" value="Chromosome"/>
</dbReference>
<dbReference type="SUPFAM" id="SSF51658">
    <property type="entry name" value="Xylose isomerase-like"/>
    <property type="match status" value="1"/>
</dbReference>
<accession>A0A915SG23</accession>
<dbReference type="AlphaFoldDB" id="A0A915SG23"/>
<proteinExistence type="predicted"/>
<name>A0A915SG23_9ARCH</name>
<feature type="coiled-coil region" evidence="1">
    <location>
        <begin position="483"/>
        <end position="510"/>
    </location>
</feature>
<feature type="compositionally biased region" description="Polar residues" evidence="2">
    <location>
        <begin position="15"/>
        <end position="26"/>
    </location>
</feature>
<dbReference type="RefSeq" id="WP_258393134.1">
    <property type="nucleotide sequence ID" value="NZ_AP019769.1"/>
</dbReference>
<dbReference type="GeneID" id="74568623"/>
<gene>
    <name evidence="3" type="ORF">MJ1_0681</name>
</gene>
<feature type="region of interest" description="Disordered" evidence="2">
    <location>
        <begin position="1"/>
        <end position="26"/>
    </location>
</feature>
<keyword evidence="3" id="KW-0540">Nuclease</keyword>
<evidence type="ECO:0000256" key="2">
    <source>
        <dbReference type="SAM" id="MobiDB-lite"/>
    </source>
</evidence>
<evidence type="ECO:0000313" key="4">
    <source>
        <dbReference type="Proteomes" id="UP001055553"/>
    </source>
</evidence>
<keyword evidence="3" id="KW-0378">Hydrolase</keyword>
<protein>
    <submittedName>
        <fullName evidence="3">AP endonuclease</fullName>
    </submittedName>
</protein>
<evidence type="ECO:0000313" key="3">
    <source>
        <dbReference type="EMBL" id="BBL45824.1"/>
    </source>
</evidence>
<dbReference type="Gene3D" id="3.20.20.150">
    <property type="entry name" value="Divalent-metal-dependent TIM barrel enzymes"/>
    <property type="match status" value="1"/>
</dbReference>
<dbReference type="GO" id="GO:0004519">
    <property type="term" value="F:endonuclease activity"/>
    <property type="evidence" value="ECO:0007669"/>
    <property type="project" value="UniProtKB-KW"/>
</dbReference>
<keyword evidence="1" id="KW-0175">Coiled coil</keyword>
<dbReference type="KEGG" id="naer:MJ1_0681"/>